<proteinExistence type="predicted"/>
<keyword evidence="1" id="KW-0472">Membrane</keyword>
<sequence>MISHNSSFCYRFERFLNYHITNMPKLCICIISNLLVYQLIAKLLRNVFRNLAVVFRLKNNIHKSLVTSIRLLVDIKQVGKFIDSCCYNFFGIQARIYRNLELICCKLHNRKFNLCHNRTYVFGSPQRPFIDARSVNCNATTSKLEVVGNL</sequence>
<dbReference type="Proteomes" id="UP000000566">
    <property type="component" value="Chromosome"/>
</dbReference>
<feature type="transmembrane region" description="Helical" evidence="1">
    <location>
        <begin position="20"/>
        <end position="40"/>
    </location>
</feature>
<dbReference type="KEGG" id="pdi:BDI_2143"/>
<evidence type="ECO:0000256" key="1">
    <source>
        <dbReference type="SAM" id="Phobius"/>
    </source>
</evidence>
<protein>
    <submittedName>
        <fullName evidence="2">Uncharacterized protein</fullName>
    </submittedName>
</protein>
<keyword evidence="1" id="KW-1133">Transmembrane helix</keyword>
<evidence type="ECO:0000313" key="2">
    <source>
        <dbReference type="EMBL" id="ABR43874.1"/>
    </source>
</evidence>
<dbReference type="HOGENOM" id="CLU_1738765_0_0_10"/>
<evidence type="ECO:0000313" key="3">
    <source>
        <dbReference type="Proteomes" id="UP000000566"/>
    </source>
</evidence>
<dbReference type="STRING" id="435591.BDI_2143"/>
<organism evidence="2 3">
    <name type="scientific">Parabacteroides distasonis (strain ATCC 8503 / DSM 20701 / CIP 104284 / JCM 5825 / NCTC 11152)</name>
    <dbReference type="NCBI Taxonomy" id="435591"/>
    <lineage>
        <taxon>Bacteria</taxon>
        <taxon>Pseudomonadati</taxon>
        <taxon>Bacteroidota</taxon>
        <taxon>Bacteroidia</taxon>
        <taxon>Bacteroidales</taxon>
        <taxon>Tannerellaceae</taxon>
        <taxon>Parabacteroides</taxon>
    </lineage>
</organism>
<dbReference type="PaxDb" id="435591-BDI_2143"/>
<dbReference type="AlphaFoldDB" id="A6LDW0"/>
<accession>A6LDW0</accession>
<name>A6LDW0_PARD8</name>
<dbReference type="EMBL" id="CP000140">
    <property type="protein sequence ID" value="ABR43874.1"/>
    <property type="molecule type" value="Genomic_DNA"/>
</dbReference>
<gene>
    <name evidence="2" type="ordered locus">BDI_2143</name>
</gene>
<keyword evidence="3" id="KW-1185">Reference proteome</keyword>
<reference evidence="2 3" key="1">
    <citation type="journal article" date="2007" name="PLoS Biol.">
        <title>Evolution of symbiotic bacteria in the distal human intestine.</title>
        <authorList>
            <person name="Xu J."/>
            <person name="Mahowald M.A."/>
            <person name="Ley R.E."/>
            <person name="Lozupone C.A."/>
            <person name="Hamady M."/>
            <person name="Martens E.C."/>
            <person name="Henrissat B."/>
            <person name="Coutinho P.M."/>
            <person name="Minx P."/>
            <person name="Latreille P."/>
            <person name="Cordum H."/>
            <person name="Van Brunt A."/>
            <person name="Kim K."/>
            <person name="Fulton R.S."/>
            <person name="Fulton L.A."/>
            <person name="Clifton S.W."/>
            <person name="Wilson R.K."/>
            <person name="Knight R.D."/>
            <person name="Gordon J.I."/>
        </authorList>
    </citation>
    <scope>NUCLEOTIDE SEQUENCE [LARGE SCALE GENOMIC DNA]</scope>
    <source>
        <strain evidence="3">ATCC 8503 / DSM 20701 / CIP 104284 / JCM 5825 / NCTC 11152</strain>
    </source>
</reference>
<keyword evidence="1" id="KW-0812">Transmembrane</keyword>